<dbReference type="InterPro" id="IPR008207">
    <property type="entry name" value="Sig_transdc_His_kin_Hpt_dom"/>
</dbReference>
<dbReference type="SUPFAM" id="SSF52540">
    <property type="entry name" value="P-loop containing nucleoside triphosphate hydrolases"/>
    <property type="match status" value="1"/>
</dbReference>
<evidence type="ECO:0000256" key="8">
    <source>
        <dbReference type="ARBA" id="ARBA00022840"/>
    </source>
</evidence>
<reference evidence="16" key="1">
    <citation type="journal article" date="2014" name="Int. J. Syst. Evol. Microbiol.">
        <title>Complete genome sequence of Corynebacterium casei LMG S-19264T (=DSM 44701T), isolated from a smear-ripened cheese.</title>
        <authorList>
            <consortium name="US DOE Joint Genome Institute (JGI-PGF)"/>
            <person name="Walter F."/>
            <person name="Albersmeier A."/>
            <person name="Kalinowski J."/>
            <person name="Ruckert C."/>
        </authorList>
    </citation>
    <scope>NUCLEOTIDE SEQUENCE</scope>
    <source>
        <strain evidence="16">NBRC 101628</strain>
    </source>
</reference>
<dbReference type="RefSeq" id="WP_095504882.1">
    <property type="nucleotide sequence ID" value="NZ_BSNC01000006.1"/>
</dbReference>
<dbReference type="GO" id="GO:0005524">
    <property type="term" value="F:ATP binding"/>
    <property type="evidence" value="ECO:0007669"/>
    <property type="project" value="UniProtKB-KW"/>
</dbReference>
<dbReference type="SUPFAM" id="SSF47384">
    <property type="entry name" value="Homodimeric domain of signal transducing histidine kinase"/>
    <property type="match status" value="1"/>
</dbReference>
<keyword evidence="13" id="KW-0175">Coiled coil</keyword>
<dbReference type="InterPro" id="IPR036641">
    <property type="entry name" value="HPT_dom_sf"/>
</dbReference>
<dbReference type="InterPro" id="IPR003661">
    <property type="entry name" value="HisK_dim/P_dom"/>
</dbReference>
<keyword evidence="7" id="KW-0547">Nucleotide-binding</keyword>
<keyword evidence="6" id="KW-0812">Transmembrane</keyword>
<dbReference type="CDD" id="cd17546">
    <property type="entry name" value="REC_hyHK_CKI1_RcsC-like"/>
    <property type="match status" value="1"/>
</dbReference>
<dbReference type="InterPro" id="IPR027417">
    <property type="entry name" value="P-loop_NTPase"/>
</dbReference>
<keyword evidence="8" id="KW-0067">ATP-binding</keyword>
<evidence type="ECO:0000256" key="10">
    <source>
        <dbReference type="ARBA" id="ARBA00023012"/>
    </source>
</evidence>
<dbReference type="Pfam" id="PF00512">
    <property type="entry name" value="HisKA"/>
    <property type="match status" value="1"/>
</dbReference>
<dbReference type="GO" id="GO:0000155">
    <property type="term" value="F:phosphorelay sensor kinase activity"/>
    <property type="evidence" value="ECO:0007669"/>
    <property type="project" value="InterPro"/>
</dbReference>
<dbReference type="Gene3D" id="3.40.50.2300">
    <property type="match status" value="1"/>
</dbReference>
<evidence type="ECO:0000256" key="3">
    <source>
        <dbReference type="ARBA" id="ARBA00012438"/>
    </source>
</evidence>
<dbReference type="Pfam" id="PF14516">
    <property type="entry name" value="AAA_35"/>
    <property type="match status" value="1"/>
</dbReference>
<dbReference type="PROSITE" id="PS50110">
    <property type="entry name" value="RESPONSE_REGULATORY"/>
    <property type="match status" value="1"/>
</dbReference>
<keyword evidence="5 12" id="KW-0597">Phosphoprotein</keyword>
<dbReference type="Gene3D" id="3.30.565.10">
    <property type="entry name" value="Histidine kinase-like ATPase, C-terminal domain"/>
    <property type="match status" value="1"/>
</dbReference>
<reference evidence="16" key="2">
    <citation type="submission" date="2023-01" db="EMBL/GenBank/DDBJ databases">
        <title>Draft genome sequence of Paraferrimonas sedimenticola strain NBRC 101628.</title>
        <authorList>
            <person name="Sun Q."/>
            <person name="Mori K."/>
        </authorList>
    </citation>
    <scope>NUCLEOTIDE SEQUENCE</scope>
    <source>
        <strain evidence="16">NBRC 101628</strain>
    </source>
</reference>
<dbReference type="Gene3D" id="1.10.287.130">
    <property type="match status" value="1"/>
</dbReference>
<evidence type="ECO:0000313" key="16">
    <source>
        <dbReference type="EMBL" id="GLP97261.1"/>
    </source>
</evidence>
<comment type="caution">
    <text evidence="16">The sequence shown here is derived from an EMBL/GenBank/DDBJ whole genome shotgun (WGS) entry which is preliminary data.</text>
</comment>
<sequence>MGALTTRYQVGGSISASTSIYVERQADKELIKALQAQEFCYVFNSRQMGKSSLLLKTKQDLQAQGVDCCFIDVSRIGSSDTTIEQWFGGIVYELCRGFDLLKDFDPLPWWRSLGGLPPAQKLSDFLEKILLPSRDSQMVIFLDEIDSVLSLNFSSDDFFSVIRFCFNQRAANPEFRRLQFALFGVALPTDLMSDKTRSPFNIGHAVGLQGFGEQQALALAAGLPFSEALNQALIRRALHWSGGQPFLTQKVCQLISNHSETPPKTEQACSDWLDTLLATEVLADWEGQDNPEHLRTIRDRVLLDETNSLQNLGLYQKVLEQQDTGVSVERVSGHERLYLTGLVEIHKGRIFPRNRLYTQVFDAQWVESHLAARRPYHKALRNWLDRGRSADALLSGEVLAQSVEWARGKSLADEDYQFLGASQDAEKRQVEALNLRLTEEISERKAAQQQLKTALAAVQEAQVEAERANKAKSEFMARVSHEVRTPLNAILGLSYLAQQNSSPATQSYLDKIHNSASYMLGMINDIVDFNQVEQGRLSLKSKPFSLDTLADKLVDVIGLRVQAKGLELKLNSPNQLLPNLIGDELRIEQVLINLLTNAIKATEHGQITLNIQVTEHSANQLLVQFSIIDTGPGLPTHIREALIHGNANELGMGLGLCQRLVALMHGEWQVRSDPEFGSSVGFTLPLTCAGEAPNIQAIDNLYYLAPLPNALLEKQIQLLGGKPVGSQTGAEDWIVFDGLLTPEQDLSKRGIPLLPAGVAQSRPLSEFNYPLQLHYPLSLSKLHKMLHSIENKSKPLQAVRSGQHWQALVAEDNDINQQVIEELLRRWGIEAHLCSDGQQALSAIQEQAFDLVLMDVDMPKLNGLQATQAIRALPQDSYRTIPIIAMTGHTQADDIHASLEAGMNAHVSKPIDPLLLKNTLEHWLDTSFDAQTQVEQDTSDWLSRLDGIDLSRSLERLANNRQLLGRLLRQFASNYNLSKDDQTQIISSANSSQHSWLHTLKGTSANVGLQAVSEQAQRLESKLQQSQLTESDWTPLWQSLERARTQILSLAPPLNEISDVPLASDAEQHLQRLIHLLDEDLGEAQQVLQQLPQIAQRDQIQSALDEFDVESAQVQASSWLAEIKDS</sequence>
<dbReference type="InterPro" id="IPR005467">
    <property type="entry name" value="His_kinase_dom"/>
</dbReference>
<evidence type="ECO:0000256" key="4">
    <source>
        <dbReference type="ARBA" id="ARBA00022475"/>
    </source>
</evidence>
<dbReference type="SUPFAM" id="SSF55874">
    <property type="entry name" value="ATPase domain of HSP90 chaperone/DNA topoisomerase II/histidine kinase"/>
    <property type="match status" value="1"/>
</dbReference>
<keyword evidence="11" id="KW-0472">Membrane</keyword>
<dbReference type="Proteomes" id="UP001161422">
    <property type="component" value="Unassembled WGS sequence"/>
</dbReference>
<proteinExistence type="predicted"/>
<evidence type="ECO:0000256" key="13">
    <source>
        <dbReference type="SAM" id="Coils"/>
    </source>
</evidence>
<dbReference type="EMBL" id="BSNC01000006">
    <property type="protein sequence ID" value="GLP97261.1"/>
    <property type="molecule type" value="Genomic_DNA"/>
</dbReference>
<dbReference type="AlphaFoldDB" id="A0AA37RY64"/>
<feature type="modified residue" description="4-aspartylphosphate" evidence="12">
    <location>
        <position position="855"/>
    </location>
</feature>
<evidence type="ECO:0000256" key="7">
    <source>
        <dbReference type="ARBA" id="ARBA00022741"/>
    </source>
</evidence>
<dbReference type="PANTHER" id="PTHR45339">
    <property type="entry name" value="HYBRID SIGNAL TRANSDUCTION HISTIDINE KINASE J"/>
    <property type="match status" value="1"/>
</dbReference>
<dbReference type="CDD" id="cd00082">
    <property type="entry name" value="HisKA"/>
    <property type="match status" value="1"/>
</dbReference>
<dbReference type="Gene3D" id="1.20.120.160">
    <property type="entry name" value="HPT domain"/>
    <property type="match status" value="1"/>
</dbReference>
<evidence type="ECO:0000259" key="15">
    <source>
        <dbReference type="PROSITE" id="PS50110"/>
    </source>
</evidence>
<evidence type="ECO:0000256" key="6">
    <source>
        <dbReference type="ARBA" id="ARBA00022692"/>
    </source>
</evidence>
<dbReference type="SUPFAM" id="SSF47226">
    <property type="entry name" value="Histidine-containing phosphotransfer domain, HPT domain"/>
    <property type="match status" value="1"/>
</dbReference>
<name>A0AA37RY64_9GAMM</name>
<dbReference type="InterPro" id="IPR036097">
    <property type="entry name" value="HisK_dim/P_sf"/>
</dbReference>
<evidence type="ECO:0000256" key="9">
    <source>
        <dbReference type="ARBA" id="ARBA00022989"/>
    </source>
</evidence>
<keyword evidence="9" id="KW-1133">Transmembrane helix</keyword>
<comment type="subcellular location">
    <subcellularLocation>
        <location evidence="2">Cell membrane</location>
        <topology evidence="2">Multi-pass membrane protein</topology>
    </subcellularLocation>
</comment>
<dbReference type="PROSITE" id="PS50109">
    <property type="entry name" value="HIS_KIN"/>
    <property type="match status" value="1"/>
</dbReference>
<dbReference type="PANTHER" id="PTHR45339:SF1">
    <property type="entry name" value="HYBRID SIGNAL TRANSDUCTION HISTIDINE KINASE J"/>
    <property type="match status" value="1"/>
</dbReference>
<dbReference type="Gene3D" id="3.40.50.300">
    <property type="entry name" value="P-loop containing nucleotide triphosphate hydrolases"/>
    <property type="match status" value="1"/>
</dbReference>
<keyword evidence="17" id="KW-1185">Reference proteome</keyword>
<dbReference type="GO" id="GO:0005886">
    <property type="term" value="C:plasma membrane"/>
    <property type="evidence" value="ECO:0007669"/>
    <property type="project" value="UniProtKB-SubCell"/>
</dbReference>
<gene>
    <name evidence="16" type="ORF">GCM10007895_25680</name>
</gene>
<feature type="domain" description="Response regulatory" evidence="15">
    <location>
        <begin position="806"/>
        <end position="924"/>
    </location>
</feature>
<evidence type="ECO:0000256" key="12">
    <source>
        <dbReference type="PROSITE-ProRule" id="PRU00169"/>
    </source>
</evidence>
<keyword evidence="10" id="KW-0902">Two-component regulatory system</keyword>
<keyword evidence="4" id="KW-1003">Cell membrane</keyword>
<organism evidence="16 17">
    <name type="scientific">Paraferrimonas sedimenticola</name>
    <dbReference type="NCBI Taxonomy" id="375674"/>
    <lineage>
        <taxon>Bacteria</taxon>
        <taxon>Pseudomonadati</taxon>
        <taxon>Pseudomonadota</taxon>
        <taxon>Gammaproteobacteria</taxon>
        <taxon>Alteromonadales</taxon>
        <taxon>Ferrimonadaceae</taxon>
        <taxon>Paraferrimonas</taxon>
    </lineage>
</organism>
<dbReference type="EC" id="2.7.13.3" evidence="3"/>
<protein>
    <recommendedName>
        <fullName evidence="3">histidine kinase</fullName>
        <ecNumber evidence="3">2.7.13.3</ecNumber>
    </recommendedName>
</protein>
<dbReference type="InterPro" id="IPR011006">
    <property type="entry name" value="CheY-like_superfamily"/>
</dbReference>
<evidence type="ECO:0000256" key="1">
    <source>
        <dbReference type="ARBA" id="ARBA00000085"/>
    </source>
</evidence>
<dbReference type="Pfam" id="PF02518">
    <property type="entry name" value="HATPase_c"/>
    <property type="match status" value="1"/>
</dbReference>
<comment type="catalytic activity">
    <reaction evidence="1">
        <text>ATP + protein L-histidine = ADP + protein N-phospho-L-histidine.</text>
        <dbReference type="EC" id="2.7.13.3"/>
    </reaction>
</comment>
<dbReference type="Pfam" id="PF00072">
    <property type="entry name" value="Response_reg"/>
    <property type="match status" value="1"/>
</dbReference>
<feature type="coiled-coil region" evidence="13">
    <location>
        <begin position="430"/>
        <end position="478"/>
    </location>
</feature>
<dbReference type="InterPro" id="IPR003594">
    <property type="entry name" value="HATPase_dom"/>
</dbReference>
<evidence type="ECO:0000259" key="14">
    <source>
        <dbReference type="PROSITE" id="PS50109"/>
    </source>
</evidence>
<dbReference type="InterPro" id="IPR001789">
    <property type="entry name" value="Sig_transdc_resp-reg_receiver"/>
</dbReference>
<feature type="domain" description="Histidine kinase" evidence="14">
    <location>
        <begin position="478"/>
        <end position="688"/>
    </location>
</feature>
<dbReference type="SMART" id="SM00448">
    <property type="entry name" value="REC"/>
    <property type="match status" value="1"/>
</dbReference>
<dbReference type="Pfam" id="PF01627">
    <property type="entry name" value="Hpt"/>
    <property type="match status" value="1"/>
</dbReference>
<evidence type="ECO:0000256" key="5">
    <source>
        <dbReference type="ARBA" id="ARBA00022553"/>
    </source>
</evidence>
<evidence type="ECO:0000256" key="11">
    <source>
        <dbReference type="ARBA" id="ARBA00023136"/>
    </source>
</evidence>
<evidence type="ECO:0000313" key="17">
    <source>
        <dbReference type="Proteomes" id="UP001161422"/>
    </source>
</evidence>
<evidence type="ECO:0000256" key="2">
    <source>
        <dbReference type="ARBA" id="ARBA00004651"/>
    </source>
</evidence>
<dbReference type="SMART" id="SM00387">
    <property type="entry name" value="HATPase_c"/>
    <property type="match status" value="1"/>
</dbReference>
<dbReference type="SMART" id="SM00388">
    <property type="entry name" value="HisKA"/>
    <property type="match status" value="1"/>
</dbReference>
<dbReference type="SUPFAM" id="SSF52172">
    <property type="entry name" value="CheY-like"/>
    <property type="match status" value="1"/>
</dbReference>
<dbReference type="InterPro" id="IPR036890">
    <property type="entry name" value="HATPase_C_sf"/>
</dbReference>
<accession>A0AA37RY64</accession>